<evidence type="ECO:0000313" key="5">
    <source>
        <dbReference type="Proteomes" id="UP000285301"/>
    </source>
</evidence>
<gene>
    <name evidence="4" type="ORF">B4U79_17811</name>
</gene>
<accession>A0A443QYJ4</accession>
<feature type="compositionally biased region" description="Basic residues" evidence="2">
    <location>
        <begin position="1"/>
        <end position="11"/>
    </location>
</feature>
<evidence type="ECO:0000259" key="3">
    <source>
        <dbReference type="PROSITE" id="PS50158"/>
    </source>
</evidence>
<reference evidence="4 5" key="1">
    <citation type="journal article" date="2018" name="Gigascience">
        <title>Genomes of trombidid mites reveal novel predicted allergens and laterally-transferred genes associated with secondary metabolism.</title>
        <authorList>
            <person name="Dong X."/>
            <person name="Chaisiri K."/>
            <person name="Xia D."/>
            <person name="Armstrong S.D."/>
            <person name="Fang Y."/>
            <person name="Donnelly M.J."/>
            <person name="Kadowaki T."/>
            <person name="McGarry J.W."/>
            <person name="Darby A.C."/>
            <person name="Makepeace B.L."/>
        </authorList>
    </citation>
    <scope>NUCLEOTIDE SEQUENCE [LARGE SCALE GENOMIC DNA]</scope>
    <source>
        <strain evidence="4">UoL-WK</strain>
    </source>
</reference>
<comment type="caution">
    <text evidence="4">The sequence shown here is derived from an EMBL/GenBank/DDBJ whole genome shotgun (WGS) entry which is preliminary data.</text>
</comment>
<dbReference type="SUPFAM" id="SSF57756">
    <property type="entry name" value="Retrovirus zinc finger-like domains"/>
    <property type="match status" value="1"/>
</dbReference>
<dbReference type="Proteomes" id="UP000285301">
    <property type="component" value="Unassembled WGS sequence"/>
</dbReference>
<protein>
    <recommendedName>
        <fullName evidence="3">CCHC-type domain-containing protein</fullName>
    </recommendedName>
</protein>
<keyword evidence="1" id="KW-0863">Zinc-finger</keyword>
<evidence type="ECO:0000313" key="4">
    <source>
        <dbReference type="EMBL" id="RWS08100.1"/>
    </source>
</evidence>
<feature type="compositionally biased region" description="Basic and acidic residues" evidence="2">
    <location>
        <begin position="401"/>
        <end position="410"/>
    </location>
</feature>
<dbReference type="GO" id="GO:0008270">
    <property type="term" value="F:zinc ion binding"/>
    <property type="evidence" value="ECO:0007669"/>
    <property type="project" value="UniProtKB-KW"/>
</dbReference>
<feature type="region of interest" description="Disordered" evidence="2">
    <location>
        <begin position="132"/>
        <end position="153"/>
    </location>
</feature>
<dbReference type="SUPFAM" id="SSF53098">
    <property type="entry name" value="Ribonuclease H-like"/>
    <property type="match status" value="1"/>
</dbReference>
<dbReference type="AlphaFoldDB" id="A0A443QYJ4"/>
<proteinExistence type="predicted"/>
<organism evidence="4 5">
    <name type="scientific">Dinothrombium tinctorium</name>
    <dbReference type="NCBI Taxonomy" id="1965070"/>
    <lineage>
        <taxon>Eukaryota</taxon>
        <taxon>Metazoa</taxon>
        <taxon>Ecdysozoa</taxon>
        <taxon>Arthropoda</taxon>
        <taxon>Chelicerata</taxon>
        <taxon>Arachnida</taxon>
        <taxon>Acari</taxon>
        <taxon>Acariformes</taxon>
        <taxon>Trombidiformes</taxon>
        <taxon>Prostigmata</taxon>
        <taxon>Anystina</taxon>
        <taxon>Parasitengona</taxon>
        <taxon>Trombidioidea</taxon>
        <taxon>Trombidiidae</taxon>
        <taxon>Dinothrombium</taxon>
    </lineage>
</organism>
<dbReference type="InterPro" id="IPR012337">
    <property type="entry name" value="RNaseH-like_sf"/>
</dbReference>
<feature type="domain" description="CCHC-type" evidence="3">
    <location>
        <begin position="43"/>
        <end position="57"/>
    </location>
</feature>
<sequence length="410" mass="47624">MAKRECRRQLAKKPSGVHKEKSVTYRSVYPSNGHHFTECNQNCHYCGALSHFKRDCPYRPRPDLANPGHKTTWSFGQEIGTGRGLGRGRAKMPHGWQNSLALLNANPHLNRNPTNRELSRIQYLRKFGIHKESDAEGANRRNRQKQNDRRTLERVLTAPSAFRGRGPASPFNLYAMDVEKQNANNIPIASEVYIIGMFKGAKMSPFYHEFVNVIKYLRHLQIESPTSIQQMNSGLDIREVRAQVLDVLANSWVVTINGLNDFLSLGNHGYDLINRRIRLIEVDTYIPGWEDGRPSLQDMICVFFDELTQEYNGQASHDCYDDCVNTMRLYRALKVGDLYPGERARAFQINPNNRNDYVNHLDERDQANQERRDRYTANQIREITEERRLRMKAGKNLRRQNHTDNRRGRR</sequence>
<name>A0A443QYJ4_9ACAR</name>
<feature type="compositionally biased region" description="Basic residues" evidence="2">
    <location>
        <begin position="389"/>
        <end position="400"/>
    </location>
</feature>
<dbReference type="EMBL" id="NCKU01003137">
    <property type="protein sequence ID" value="RWS08100.1"/>
    <property type="molecule type" value="Genomic_DNA"/>
</dbReference>
<dbReference type="Gene3D" id="3.30.420.10">
    <property type="entry name" value="Ribonuclease H-like superfamily/Ribonuclease H"/>
    <property type="match status" value="1"/>
</dbReference>
<dbReference type="PROSITE" id="PS50158">
    <property type="entry name" value="ZF_CCHC"/>
    <property type="match status" value="1"/>
</dbReference>
<keyword evidence="5" id="KW-1185">Reference proteome</keyword>
<feature type="region of interest" description="Disordered" evidence="2">
    <location>
        <begin position="1"/>
        <end position="22"/>
    </location>
</feature>
<keyword evidence="1" id="KW-0479">Metal-binding</keyword>
<keyword evidence="1" id="KW-0862">Zinc</keyword>
<dbReference type="GO" id="GO:0003676">
    <property type="term" value="F:nucleic acid binding"/>
    <property type="evidence" value="ECO:0007669"/>
    <property type="project" value="InterPro"/>
</dbReference>
<feature type="region of interest" description="Disordered" evidence="2">
    <location>
        <begin position="388"/>
        <end position="410"/>
    </location>
</feature>
<evidence type="ECO:0000256" key="1">
    <source>
        <dbReference type="PROSITE-ProRule" id="PRU00047"/>
    </source>
</evidence>
<dbReference type="InterPro" id="IPR036397">
    <property type="entry name" value="RNaseH_sf"/>
</dbReference>
<dbReference type="InterPro" id="IPR001878">
    <property type="entry name" value="Znf_CCHC"/>
</dbReference>
<evidence type="ECO:0000256" key="2">
    <source>
        <dbReference type="SAM" id="MobiDB-lite"/>
    </source>
</evidence>
<dbReference type="InterPro" id="IPR036875">
    <property type="entry name" value="Znf_CCHC_sf"/>
</dbReference>